<dbReference type="EMBL" id="CP002506">
    <property type="protein sequence ID" value="ADW76162.1"/>
    <property type="molecule type" value="Genomic_DNA"/>
</dbReference>
<dbReference type="KEGG" id="rah:Rahaq_4581"/>
<organism evidence="1 2">
    <name type="scientific">Rahnella sp. (strain Y9602)</name>
    <dbReference type="NCBI Taxonomy" id="2703885"/>
    <lineage>
        <taxon>Bacteria</taxon>
        <taxon>Pseudomonadati</taxon>
        <taxon>Pseudomonadota</taxon>
        <taxon>Gammaproteobacteria</taxon>
        <taxon>Enterobacterales</taxon>
        <taxon>Yersiniaceae</taxon>
        <taxon>Rahnella</taxon>
    </lineage>
</organism>
<sequence precursor="true">MAKIISSPTRWQYFSLFLLAVLLSGCGLTQKVVDGTKGVTKAIFYKQIKTLHLDFSPRTSMNTDEGDQSSLATMVRVYQLKDRKAFDAADYEKLLLQADNLLKADALASKEVLVMPGGDVSLDMPMEPDAQFVAVVALFRNPDRQHDTWRVVLKREELDPDKPRTLELSNGQLTLLPLKD</sequence>
<dbReference type="InterPro" id="IPR038706">
    <property type="entry name" value="Type_VI_SciN-like_sf"/>
</dbReference>
<proteinExistence type="predicted"/>
<evidence type="ECO:0000313" key="2">
    <source>
        <dbReference type="Proteomes" id="UP000007257"/>
    </source>
</evidence>
<dbReference type="NCBIfam" id="TIGR03352">
    <property type="entry name" value="VI_chp_3"/>
    <property type="match status" value="1"/>
</dbReference>
<geneLocation type="plasmid" evidence="1 2">
    <name>pRAHAQ01</name>
</geneLocation>
<keyword evidence="1" id="KW-0614">Plasmid</keyword>
<dbReference type="eggNOG" id="COG3521">
    <property type="taxonomic scope" value="Bacteria"/>
</dbReference>
<evidence type="ECO:0000313" key="1">
    <source>
        <dbReference type="EMBL" id="ADW76162.1"/>
    </source>
</evidence>
<keyword evidence="1" id="KW-0449">Lipoprotein</keyword>
<reference evidence="1 2" key="2">
    <citation type="journal article" date="2012" name="J. Bacteriol.">
        <title>Complete Genome Sequence of Rahnella sp. Strain Y9602, a Gammaproteobacterium Isolate from Metal- and Radionuclide-Contaminated Soil.</title>
        <authorList>
            <person name="Martinez R.J."/>
            <person name="Bruce D."/>
            <person name="Detter C."/>
            <person name="Goodwin L.A."/>
            <person name="Han J."/>
            <person name="Han C.S."/>
            <person name="Held B."/>
            <person name="Land M.L."/>
            <person name="Mikhailova N."/>
            <person name="Nolan M."/>
            <person name="Pennacchio L."/>
            <person name="Pitluck S."/>
            <person name="Tapia R."/>
            <person name="Woyke T."/>
            <person name="Sobecky P.A."/>
        </authorList>
    </citation>
    <scope>NUCLEOTIDE SEQUENCE [LARGE SCALE GENOMIC DNA]</scope>
    <source>
        <strain evidence="1 2">Y9602</strain>
        <plasmid evidence="1 2">pRAHAQ01</plasmid>
    </source>
</reference>
<dbReference type="InterPro" id="IPR017734">
    <property type="entry name" value="T6SS_SciN"/>
</dbReference>
<dbReference type="HOGENOM" id="CLU_092347_0_1_6"/>
<dbReference type="PROSITE" id="PS51257">
    <property type="entry name" value="PROKAR_LIPOPROTEIN"/>
    <property type="match status" value="1"/>
</dbReference>
<dbReference type="Gene3D" id="2.60.40.4150">
    <property type="entry name" value="Type VI secretion system, lipoprotein SciN"/>
    <property type="match status" value="1"/>
</dbReference>
<accession>A0A0H3FFR6</accession>
<dbReference type="Proteomes" id="UP000007257">
    <property type="component" value="Plasmid pRAHAQ01"/>
</dbReference>
<dbReference type="PANTHER" id="PTHR37625">
    <property type="entry name" value="OUTER MEMBRANE LIPOPROTEIN-RELATED"/>
    <property type="match status" value="1"/>
</dbReference>
<dbReference type="PANTHER" id="PTHR37625:SF4">
    <property type="entry name" value="OUTER MEMBRANE LIPOPROTEIN"/>
    <property type="match status" value="1"/>
</dbReference>
<reference evidence="2" key="1">
    <citation type="submission" date="2011-01" db="EMBL/GenBank/DDBJ databases">
        <title>Complete sequence of plasmid1 of Rahnella sp. Y9602.</title>
        <authorList>
            <consortium name="US DOE Joint Genome Institute"/>
            <person name="Lucas S."/>
            <person name="Copeland A."/>
            <person name="Lapidus A."/>
            <person name="Cheng J.-F."/>
            <person name="Goodwin L."/>
            <person name="Pitluck S."/>
            <person name="Lu M."/>
            <person name="Detter J.C."/>
            <person name="Han C."/>
            <person name="Tapia R."/>
            <person name="Land M."/>
            <person name="Hauser L."/>
            <person name="Kyrpides N."/>
            <person name="Ivanova N."/>
            <person name="Ovchinnikova G."/>
            <person name="Pagani I."/>
            <person name="Sobecky P.A."/>
            <person name="Martinez R.J."/>
            <person name="Woyke T."/>
        </authorList>
    </citation>
    <scope>NUCLEOTIDE SEQUENCE [LARGE SCALE GENOMIC DNA]</scope>
    <source>
        <strain evidence="2">Y9602</strain>
        <plasmid evidence="2">pRAHAQ01</plasmid>
    </source>
</reference>
<dbReference type="OrthoDB" id="7021080at2"/>
<gene>
    <name evidence="1" type="ordered locus">Rahaq_4581</name>
</gene>
<dbReference type="RefSeq" id="WP_013577843.1">
    <property type="nucleotide sequence ID" value="NC_015062.1"/>
</dbReference>
<dbReference type="Pfam" id="PF12790">
    <property type="entry name" value="T6SS-SciN"/>
    <property type="match status" value="1"/>
</dbReference>
<name>A0A0H3FFR6_RAHSY</name>
<dbReference type="AlphaFoldDB" id="A0A0H3FFR6"/>
<protein>
    <submittedName>
        <fullName evidence="1">Type VI secretion lipoprotein, VC_A0113 family</fullName>
    </submittedName>
</protein>